<dbReference type="GO" id="GO:0016887">
    <property type="term" value="F:ATP hydrolysis activity"/>
    <property type="evidence" value="ECO:0007669"/>
    <property type="project" value="InterPro"/>
</dbReference>
<evidence type="ECO:0000256" key="2">
    <source>
        <dbReference type="ARBA" id="ARBA00008020"/>
    </source>
</evidence>
<organism evidence="10">
    <name type="scientific">Hirondellea gigas</name>
    <dbReference type="NCBI Taxonomy" id="1518452"/>
    <lineage>
        <taxon>Eukaryota</taxon>
        <taxon>Metazoa</taxon>
        <taxon>Ecdysozoa</taxon>
        <taxon>Arthropoda</taxon>
        <taxon>Crustacea</taxon>
        <taxon>Multicrustacea</taxon>
        <taxon>Malacostraca</taxon>
        <taxon>Eumalacostraca</taxon>
        <taxon>Peracarida</taxon>
        <taxon>Amphipoda</taxon>
        <taxon>Amphilochidea</taxon>
        <taxon>Lysianassida</taxon>
        <taxon>Lysianassidira</taxon>
        <taxon>Lysianassoidea</taxon>
        <taxon>Lysianassidae</taxon>
        <taxon>Hirondellea</taxon>
    </lineage>
</organism>
<keyword evidence="5 8" id="KW-0547">Nucleotide-binding</keyword>
<dbReference type="InterPro" id="IPR053374">
    <property type="entry name" value="TCP-1_chaperonin"/>
</dbReference>
<comment type="similarity">
    <text evidence="2 8">Belongs to the TCP-1 chaperonin family.</text>
</comment>
<evidence type="ECO:0000256" key="1">
    <source>
        <dbReference type="ARBA" id="ARBA00004496"/>
    </source>
</evidence>
<protein>
    <recommendedName>
        <fullName evidence="3 9">T-complex protein 1 subunit delta</fullName>
    </recommendedName>
</protein>
<dbReference type="InterPro" id="IPR012717">
    <property type="entry name" value="Chap_CCT_delta"/>
</dbReference>
<dbReference type="PRINTS" id="PR00304">
    <property type="entry name" value="TCOMPLEXTCP1"/>
</dbReference>
<dbReference type="NCBIfam" id="TIGR02342">
    <property type="entry name" value="chap_CCT_delta"/>
    <property type="match status" value="1"/>
</dbReference>
<evidence type="ECO:0000256" key="4">
    <source>
        <dbReference type="ARBA" id="ARBA00022490"/>
    </source>
</evidence>
<dbReference type="PROSITE" id="PS00751">
    <property type="entry name" value="TCP1_2"/>
    <property type="match status" value="1"/>
</dbReference>
<keyword evidence="7 8" id="KW-0143">Chaperone</keyword>
<dbReference type="Gene3D" id="3.30.260.10">
    <property type="entry name" value="TCP-1-like chaperonin intermediate domain"/>
    <property type="match status" value="1"/>
</dbReference>
<evidence type="ECO:0000256" key="3">
    <source>
        <dbReference type="ARBA" id="ARBA00016107"/>
    </source>
</evidence>
<keyword evidence="4" id="KW-0963">Cytoplasm</keyword>
<dbReference type="Gene3D" id="3.50.7.10">
    <property type="entry name" value="GroEL"/>
    <property type="match status" value="1"/>
</dbReference>
<dbReference type="InterPro" id="IPR002423">
    <property type="entry name" value="Cpn60/GroEL/TCP-1"/>
</dbReference>
<dbReference type="CDD" id="cd03338">
    <property type="entry name" value="TCP1_delta"/>
    <property type="match status" value="1"/>
</dbReference>
<accession>A0A6A7G6F9</accession>
<dbReference type="SUPFAM" id="SSF48592">
    <property type="entry name" value="GroEL equatorial domain-like"/>
    <property type="match status" value="1"/>
</dbReference>
<dbReference type="EMBL" id="IACT01006389">
    <property type="protein sequence ID" value="LAC25523.1"/>
    <property type="molecule type" value="mRNA"/>
</dbReference>
<dbReference type="GO" id="GO:0005524">
    <property type="term" value="F:ATP binding"/>
    <property type="evidence" value="ECO:0007669"/>
    <property type="project" value="UniProtKB-KW"/>
</dbReference>
<dbReference type="PROSITE" id="PS00995">
    <property type="entry name" value="TCP1_3"/>
    <property type="match status" value="1"/>
</dbReference>
<dbReference type="SUPFAM" id="SSF52029">
    <property type="entry name" value="GroEL apical domain-like"/>
    <property type="match status" value="1"/>
</dbReference>
<evidence type="ECO:0000256" key="6">
    <source>
        <dbReference type="ARBA" id="ARBA00022840"/>
    </source>
</evidence>
<evidence type="ECO:0000256" key="9">
    <source>
        <dbReference type="RuleBase" id="RU004192"/>
    </source>
</evidence>
<dbReference type="AlphaFoldDB" id="A0A6A7G6F9"/>
<evidence type="ECO:0000256" key="5">
    <source>
        <dbReference type="ARBA" id="ARBA00022741"/>
    </source>
</evidence>
<evidence type="ECO:0000313" key="10">
    <source>
        <dbReference type="EMBL" id="LAC25523.1"/>
    </source>
</evidence>
<dbReference type="InterPro" id="IPR054827">
    <property type="entry name" value="thermosome_alpha"/>
</dbReference>
<dbReference type="InterPro" id="IPR027409">
    <property type="entry name" value="GroEL-like_apical_dom_sf"/>
</dbReference>
<dbReference type="InterPro" id="IPR027413">
    <property type="entry name" value="GROEL-like_equatorial_sf"/>
</dbReference>
<dbReference type="SUPFAM" id="SSF54849">
    <property type="entry name" value="GroEL-intermediate domain like"/>
    <property type="match status" value="1"/>
</dbReference>
<dbReference type="GO" id="GO:0140662">
    <property type="term" value="F:ATP-dependent protein folding chaperone"/>
    <property type="evidence" value="ECO:0007669"/>
    <property type="project" value="InterPro"/>
</dbReference>
<evidence type="ECO:0000256" key="8">
    <source>
        <dbReference type="RuleBase" id="RU004187"/>
    </source>
</evidence>
<dbReference type="GO" id="GO:0005737">
    <property type="term" value="C:cytoplasm"/>
    <property type="evidence" value="ECO:0007669"/>
    <property type="project" value="UniProtKB-SubCell"/>
</dbReference>
<proteinExistence type="evidence at transcript level"/>
<dbReference type="InterPro" id="IPR002194">
    <property type="entry name" value="Chaperonin_TCP-1_CS"/>
</dbReference>
<reference evidence="10" key="1">
    <citation type="submission" date="2017-11" db="EMBL/GenBank/DDBJ databases">
        <title>The sensing device of the deep-sea amphipod.</title>
        <authorList>
            <person name="Kobayashi H."/>
            <person name="Nagahama T."/>
            <person name="Arai W."/>
            <person name="Sasagawa Y."/>
            <person name="Umeda M."/>
            <person name="Hayashi T."/>
            <person name="Nikaido I."/>
            <person name="Watanabe H."/>
            <person name="Oguri K."/>
            <person name="Kitazato H."/>
            <person name="Fujioka K."/>
            <person name="Kido Y."/>
            <person name="Takami H."/>
        </authorList>
    </citation>
    <scope>NUCLEOTIDE SEQUENCE</scope>
    <source>
        <tissue evidence="10">Whole body</tissue>
    </source>
</reference>
<keyword evidence="6 8" id="KW-0067">ATP-binding</keyword>
<dbReference type="PANTHER" id="PTHR11353">
    <property type="entry name" value="CHAPERONIN"/>
    <property type="match status" value="1"/>
</dbReference>
<dbReference type="PROSITE" id="PS00750">
    <property type="entry name" value="TCP1_1"/>
    <property type="match status" value="1"/>
</dbReference>
<dbReference type="FunFam" id="3.50.7.10:FF:000010">
    <property type="entry name" value="T-complex protein 1 subunit delta"/>
    <property type="match status" value="1"/>
</dbReference>
<name>A0A6A7G6F9_9CRUS</name>
<dbReference type="InterPro" id="IPR027410">
    <property type="entry name" value="TCP-1-like_intermed_sf"/>
</dbReference>
<comment type="subcellular location">
    <subcellularLocation>
        <location evidence="1">Cytoplasm</location>
    </subcellularLocation>
</comment>
<dbReference type="NCBIfam" id="NF041082">
    <property type="entry name" value="thermosome_alpha"/>
    <property type="match status" value="1"/>
</dbReference>
<dbReference type="GO" id="GO:0051082">
    <property type="term" value="F:unfolded protein binding"/>
    <property type="evidence" value="ECO:0007669"/>
    <property type="project" value="InterPro"/>
</dbReference>
<dbReference type="NCBIfam" id="NF041083">
    <property type="entry name" value="thermosome_beta"/>
    <property type="match status" value="1"/>
</dbReference>
<evidence type="ECO:0000256" key="7">
    <source>
        <dbReference type="ARBA" id="ARBA00023186"/>
    </source>
</evidence>
<dbReference type="Pfam" id="PF00118">
    <property type="entry name" value="Cpn60_TCP1"/>
    <property type="match status" value="1"/>
</dbReference>
<dbReference type="InterPro" id="IPR017998">
    <property type="entry name" value="Chaperone_TCP-1"/>
</dbReference>
<sequence>MVKGAVKGDSFEGKEKQKDVRRSNILAARGVADAIRTSLGPKGMDKMITSTDRNVVITNDGATVLKHLEVVHPAARMLVELSKSQDVEAGDGTTSVVVLAGSLLEQSEILMDKGIRPGVIADGFKLAAAKAEEILREMAQPVTLDDDEKLTQSAIISLSSKVVASSSSLLAPIAVKAVKRIIDLKTATNVDLNDIRVLTKLGGTVEDTELVDGLVFNQKAVHAADGPTLVKGAKIGLIQFQLSAPKPDMDNSIYVKENNEIDRIFKEERKYILSMIKIISKSGCNVLLIQKSILRDAVNSLSLHFLAKKKIMVITDIERDEVEFICKSLDCHPIATIDGFTSQRLGSADLAREVSTSNGRIVKITGVKNPGKAVSILVRGSNRLVLEEAERSLHDALCVIRCLVKERFTIPGGGAPEIEVAMQLSKYADSLGGLQSYCVKAFCEALEVIPYTLAENCGLHPIQIVTELRREHRLGNKYAGINVRKGKVTDMLEENVIQPVLVSTSAINLASECVRMLLKIDDIVATR</sequence>
<dbReference type="Gene3D" id="1.10.560.10">
    <property type="entry name" value="GroEL-like equatorial domain"/>
    <property type="match status" value="1"/>
</dbReference>